<protein>
    <submittedName>
        <fullName evidence="1">Uncharacterized protein</fullName>
    </submittedName>
</protein>
<feature type="non-terminal residue" evidence="1">
    <location>
        <position position="1"/>
    </location>
</feature>
<evidence type="ECO:0000313" key="2">
    <source>
        <dbReference type="Proteomes" id="UP000727407"/>
    </source>
</evidence>
<dbReference type="Proteomes" id="UP000727407">
    <property type="component" value="Unassembled WGS sequence"/>
</dbReference>
<name>A0A8J4WYJ5_CLAMG</name>
<organism evidence="1 2">
    <name type="scientific">Clarias magur</name>
    <name type="common">Asian catfish</name>
    <name type="synonym">Macropteronotus magur</name>
    <dbReference type="NCBI Taxonomy" id="1594786"/>
    <lineage>
        <taxon>Eukaryota</taxon>
        <taxon>Metazoa</taxon>
        <taxon>Chordata</taxon>
        <taxon>Craniata</taxon>
        <taxon>Vertebrata</taxon>
        <taxon>Euteleostomi</taxon>
        <taxon>Actinopterygii</taxon>
        <taxon>Neopterygii</taxon>
        <taxon>Teleostei</taxon>
        <taxon>Ostariophysi</taxon>
        <taxon>Siluriformes</taxon>
        <taxon>Clariidae</taxon>
        <taxon>Clarias</taxon>
    </lineage>
</organism>
<proteinExistence type="predicted"/>
<accession>A0A8J4WYJ5</accession>
<reference evidence="1" key="1">
    <citation type="submission" date="2020-07" db="EMBL/GenBank/DDBJ databases">
        <title>Clarias magur genome sequencing, assembly and annotation.</title>
        <authorList>
            <person name="Kushwaha B."/>
            <person name="Kumar R."/>
            <person name="Das P."/>
            <person name="Joshi C.G."/>
            <person name="Kumar D."/>
            <person name="Nagpure N.S."/>
            <person name="Pandey M."/>
            <person name="Agarwal S."/>
            <person name="Srivastava S."/>
            <person name="Singh M."/>
            <person name="Sahoo L."/>
            <person name="Jayasankar P."/>
            <person name="Meher P.K."/>
            <person name="Koringa P.G."/>
            <person name="Iquebal M.A."/>
            <person name="Das S.P."/>
            <person name="Bit A."/>
            <person name="Patnaik S."/>
            <person name="Patel N."/>
            <person name="Shah T.M."/>
            <person name="Hinsu A."/>
            <person name="Jena J.K."/>
        </authorList>
    </citation>
    <scope>NUCLEOTIDE SEQUENCE</scope>
    <source>
        <strain evidence="1">CIFAMagur01</strain>
        <tissue evidence="1">Testis</tissue>
    </source>
</reference>
<evidence type="ECO:0000313" key="1">
    <source>
        <dbReference type="EMBL" id="KAF5897089.1"/>
    </source>
</evidence>
<gene>
    <name evidence="1" type="ORF">DAT39_013200</name>
</gene>
<sequence>GEVQAVLAGHGLLTKLRQLQNSGPLINTGSCLHFLMCFMRLSHSLMGHLILGTLYLCLLNQGARECVRDEGKEKGNRASVEKDAVRLGIRRDIRTLEDGKSAVQGLL</sequence>
<dbReference type="EMBL" id="QNUK01000249">
    <property type="protein sequence ID" value="KAF5897089.1"/>
    <property type="molecule type" value="Genomic_DNA"/>
</dbReference>
<dbReference type="AlphaFoldDB" id="A0A8J4WYJ5"/>
<keyword evidence="2" id="KW-1185">Reference proteome</keyword>
<comment type="caution">
    <text evidence="1">The sequence shown here is derived from an EMBL/GenBank/DDBJ whole genome shotgun (WGS) entry which is preliminary data.</text>
</comment>